<dbReference type="Proteomes" id="UP000640786">
    <property type="component" value="Unassembled WGS sequence"/>
</dbReference>
<keyword evidence="3" id="KW-1185">Reference proteome</keyword>
<proteinExistence type="predicted"/>
<keyword evidence="1" id="KW-0812">Transmembrane</keyword>
<reference evidence="2 3" key="1">
    <citation type="submission" date="2020-08" db="EMBL/GenBank/DDBJ databases">
        <title>A Genomic Blueprint of the Chicken Gut Microbiome.</title>
        <authorList>
            <person name="Gilroy R."/>
            <person name="Ravi A."/>
            <person name="Getino M."/>
            <person name="Pursley I."/>
            <person name="Horton D.L."/>
            <person name="Alikhan N.-F."/>
            <person name="Baker D."/>
            <person name="Gharbi K."/>
            <person name="Hall N."/>
            <person name="Watson M."/>
            <person name="Adriaenssens E.M."/>
            <person name="Foster-Nyarko E."/>
            <person name="Jarju S."/>
            <person name="Secka A."/>
            <person name="Antonio M."/>
            <person name="Oren A."/>
            <person name="Chaudhuri R."/>
            <person name="La Ragione R.M."/>
            <person name="Hildebrand F."/>
            <person name="Pallen M.J."/>
        </authorList>
    </citation>
    <scope>NUCLEOTIDE SEQUENCE [LARGE SCALE GENOMIC DNA]</scope>
    <source>
        <strain evidence="2 3">Sa2BUA9</strain>
    </source>
</reference>
<protein>
    <submittedName>
        <fullName evidence="2">Uncharacterized protein</fullName>
    </submittedName>
</protein>
<evidence type="ECO:0000313" key="3">
    <source>
        <dbReference type="Proteomes" id="UP000640786"/>
    </source>
</evidence>
<keyword evidence="1" id="KW-0472">Membrane</keyword>
<evidence type="ECO:0000256" key="1">
    <source>
        <dbReference type="SAM" id="Phobius"/>
    </source>
</evidence>
<gene>
    <name evidence="2" type="ORF">H9650_07685</name>
</gene>
<dbReference type="EMBL" id="JACSQO010000003">
    <property type="protein sequence ID" value="MBD7943998.1"/>
    <property type="molecule type" value="Genomic_DNA"/>
</dbReference>
<feature type="transmembrane region" description="Helical" evidence="1">
    <location>
        <begin position="29"/>
        <end position="50"/>
    </location>
</feature>
<name>A0ABR8R865_9BACI</name>
<sequence>MADFQHREKLKKLEEAAVNNNVPAKANNIGIGCFLMGTIIFICFLLFLSISLYYNEIFIGSIITFMVALVFAFILFKLWTAPKLP</sequence>
<keyword evidence="1" id="KW-1133">Transmembrane helix</keyword>
<organism evidence="2 3">
    <name type="scientific">Psychrobacillus faecigallinarum</name>
    <dbReference type="NCBI Taxonomy" id="2762235"/>
    <lineage>
        <taxon>Bacteria</taxon>
        <taxon>Bacillati</taxon>
        <taxon>Bacillota</taxon>
        <taxon>Bacilli</taxon>
        <taxon>Bacillales</taxon>
        <taxon>Bacillaceae</taxon>
        <taxon>Psychrobacillus</taxon>
    </lineage>
</organism>
<evidence type="ECO:0000313" key="2">
    <source>
        <dbReference type="EMBL" id="MBD7943998.1"/>
    </source>
</evidence>
<feature type="transmembrane region" description="Helical" evidence="1">
    <location>
        <begin position="57"/>
        <end position="79"/>
    </location>
</feature>
<dbReference type="RefSeq" id="WP_144539807.1">
    <property type="nucleotide sequence ID" value="NZ_JACSQO010000003.1"/>
</dbReference>
<accession>A0ABR8R865</accession>
<comment type="caution">
    <text evidence="2">The sequence shown here is derived from an EMBL/GenBank/DDBJ whole genome shotgun (WGS) entry which is preliminary data.</text>
</comment>